<dbReference type="OrthoDB" id="10013584at2759"/>
<evidence type="ECO:0000313" key="1">
    <source>
        <dbReference type="EMBL" id="VEL26089.1"/>
    </source>
</evidence>
<dbReference type="AlphaFoldDB" id="A0A448X282"/>
<keyword evidence="2" id="KW-1185">Reference proteome</keyword>
<reference evidence="1" key="1">
    <citation type="submission" date="2018-11" db="EMBL/GenBank/DDBJ databases">
        <authorList>
            <consortium name="Pathogen Informatics"/>
        </authorList>
    </citation>
    <scope>NUCLEOTIDE SEQUENCE</scope>
</reference>
<gene>
    <name evidence="1" type="ORF">PXEA_LOCUS19529</name>
</gene>
<protein>
    <submittedName>
        <fullName evidence="1">Uncharacterized protein</fullName>
    </submittedName>
</protein>
<sequence>MATFIFHQLVGSPSSSLRSRGSVEHTQDISLSTSLGKNGSVPALETLYDESSGPNLSATSSIPMHTPFTSSIDNRSSALSEPAILPCIPGGDGCSITLNTGAVLAGSGLPLCLSISRAQAPCPLFAASPGQALADSELAYQAVTKVLQMRSRLPESSHLLLVEGQRAQLDALAFHLIRYYRDDMVKLSGLLEAILPHSHNPAFKPPPFILCLTAPLHEVLNYQKSKENDNTVADVPEGLLDEPSFITNSKFIGSTLPVTQNPATSDASGQLIEFDKPDYHKPLQLPLPQQDRLIFGSSIEVTQSLPPFTHENKPEADILSLWRPHNQLQQMTIETSRSCEYW</sequence>
<organism evidence="1 2">
    <name type="scientific">Protopolystoma xenopodis</name>
    <dbReference type="NCBI Taxonomy" id="117903"/>
    <lineage>
        <taxon>Eukaryota</taxon>
        <taxon>Metazoa</taxon>
        <taxon>Spiralia</taxon>
        <taxon>Lophotrochozoa</taxon>
        <taxon>Platyhelminthes</taxon>
        <taxon>Monogenea</taxon>
        <taxon>Polyopisthocotylea</taxon>
        <taxon>Polystomatidea</taxon>
        <taxon>Polystomatidae</taxon>
        <taxon>Protopolystoma</taxon>
    </lineage>
</organism>
<evidence type="ECO:0000313" key="2">
    <source>
        <dbReference type="Proteomes" id="UP000784294"/>
    </source>
</evidence>
<proteinExistence type="predicted"/>
<name>A0A448X282_9PLAT</name>
<accession>A0A448X282</accession>
<dbReference type="Proteomes" id="UP000784294">
    <property type="component" value="Unassembled WGS sequence"/>
</dbReference>
<comment type="caution">
    <text evidence="1">The sequence shown here is derived from an EMBL/GenBank/DDBJ whole genome shotgun (WGS) entry which is preliminary data.</text>
</comment>
<dbReference type="EMBL" id="CAAALY010078062">
    <property type="protein sequence ID" value="VEL26089.1"/>
    <property type="molecule type" value="Genomic_DNA"/>
</dbReference>